<feature type="domain" description="USP" evidence="5">
    <location>
        <begin position="322"/>
        <end position="909"/>
    </location>
</feature>
<feature type="region of interest" description="Disordered" evidence="4">
    <location>
        <begin position="279"/>
        <end position="302"/>
    </location>
</feature>
<dbReference type="EC" id="3.4.19.12" evidence="3"/>
<dbReference type="PANTHER" id="PTHR21646:SF18">
    <property type="entry name" value="UBIQUITIN CARBOXYL-TERMINAL HYDROLASE 5"/>
    <property type="match status" value="1"/>
</dbReference>
<dbReference type="GO" id="GO:0004843">
    <property type="term" value="F:cysteine-type deubiquitinase activity"/>
    <property type="evidence" value="ECO:0007669"/>
    <property type="project" value="UniProtKB-UniRule"/>
</dbReference>
<dbReference type="PROSITE" id="PS50235">
    <property type="entry name" value="USP_3"/>
    <property type="match status" value="1"/>
</dbReference>
<organism evidence="7 8">
    <name type="scientific">Cicer arietinum</name>
    <name type="common">Chickpea</name>
    <name type="synonym">Garbanzo</name>
    <dbReference type="NCBI Taxonomy" id="3827"/>
    <lineage>
        <taxon>Eukaryota</taxon>
        <taxon>Viridiplantae</taxon>
        <taxon>Streptophyta</taxon>
        <taxon>Embryophyta</taxon>
        <taxon>Tracheophyta</taxon>
        <taxon>Spermatophyta</taxon>
        <taxon>Magnoliopsida</taxon>
        <taxon>eudicotyledons</taxon>
        <taxon>Gunneridae</taxon>
        <taxon>Pentapetalae</taxon>
        <taxon>rosids</taxon>
        <taxon>fabids</taxon>
        <taxon>Fabales</taxon>
        <taxon>Fabaceae</taxon>
        <taxon>Papilionoideae</taxon>
        <taxon>50 kb inversion clade</taxon>
        <taxon>NPAAA clade</taxon>
        <taxon>Hologalegina</taxon>
        <taxon>IRL clade</taxon>
        <taxon>Cicereae</taxon>
        <taxon>Cicer</taxon>
    </lineage>
</organism>
<dbReference type="PROSITE" id="PS00972">
    <property type="entry name" value="USP_1"/>
    <property type="match status" value="1"/>
</dbReference>
<keyword evidence="7" id="KW-1185">Reference proteome</keyword>
<dbReference type="InterPro" id="IPR006615">
    <property type="entry name" value="Pept_C19_DUSP"/>
</dbReference>
<dbReference type="InterPro" id="IPR057372">
    <property type="entry name" value="Ubiquitin_UBP8/5"/>
</dbReference>
<proteinExistence type="inferred from homology"/>
<dbReference type="GO" id="GO:0006508">
    <property type="term" value="P:proteolysis"/>
    <property type="evidence" value="ECO:0007669"/>
    <property type="project" value="UniProtKB-KW"/>
</dbReference>
<dbReference type="InterPro" id="IPR028889">
    <property type="entry name" value="USP"/>
</dbReference>
<dbReference type="InterPro" id="IPR038765">
    <property type="entry name" value="Papain-like_cys_pep_sf"/>
</dbReference>
<keyword evidence="3" id="KW-0788">Thiol protease</keyword>
<dbReference type="Gene3D" id="3.30.2230.10">
    <property type="entry name" value="DUSP-like"/>
    <property type="match status" value="1"/>
</dbReference>
<evidence type="ECO:0000256" key="1">
    <source>
        <dbReference type="ARBA" id="ARBA00009085"/>
    </source>
</evidence>
<dbReference type="InterPro" id="IPR035927">
    <property type="entry name" value="DUSP-like_sf"/>
</dbReference>
<dbReference type="Pfam" id="PF06337">
    <property type="entry name" value="DUSP"/>
    <property type="match status" value="1"/>
</dbReference>
<reference evidence="7" key="1">
    <citation type="journal article" date="2013" name="Nat. Biotechnol.">
        <title>Draft genome sequence of chickpea (Cicer arietinum) provides a resource for trait improvement.</title>
        <authorList>
            <person name="Varshney R.K."/>
            <person name="Song C."/>
            <person name="Saxena R.K."/>
            <person name="Azam S."/>
            <person name="Yu S."/>
            <person name="Sharpe A.G."/>
            <person name="Cannon S."/>
            <person name="Baek J."/>
            <person name="Rosen B.D."/>
            <person name="Tar'an B."/>
            <person name="Millan T."/>
            <person name="Zhang X."/>
            <person name="Ramsay L.D."/>
            <person name="Iwata A."/>
            <person name="Wang Y."/>
            <person name="Nelson W."/>
            <person name="Farmer A.D."/>
            <person name="Gaur P.M."/>
            <person name="Soderlund C."/>
            <person name="Penmetsa R.V."/>
            <person name="Xu C."/>
            <person name="Bharti A.K."/>
            <person name="He W."/>
            <person name="Winter P."/>
            <person name="Zhao S."/>
            <person name="Hane J.K."/>
            <person name="Carrasquilla-Garcia N."/>
            <person name="Condie J.A."/>
            <person name="Upadhyaya H.D."/>
            <person name="Luo M.C."/>
            <person name="Thudi M."/>
            <person name="Gowda C.L."/>
            <person name="Singh N.P."/>
            <person name="Lichtenzveig J."/>
            <person name="Gali K.K."/>
            <person name="Rubio J."/>
            <person name="Nadarajan N."/>
            <person name="Dolezel J."/>
            <person name="Bansal K.C."/>
            <person name="Xu X."/>
            <person name="Edwards D."/>
            <person name="Zhang G."/>
            <person name="Kahl G."/>
            <person name="Gil J."/>
            <person name="Singh K.B."/>
            <person name="Datta S.K."/>
            <person name="Jackson S.A."/>
            <person name="Wang J."/>
            <person name="Cook D.R."/>
        </authorList>
    </citation>
    <scope>NUCLEOTIDE SEQUENCE [LARGE SCALE GENOMIC DNA]</scope>
    <source>
        <strain evidence="7">cv. CDC Frontier</strain>
    </source>
</reference>
<dbReference type="PaxDb" id="3827-XP_004493330.1"/>
<reference evidence="8" key="2">
    <citation type="submission" date="2025-08" db="UniProtKB">
        <authorList>
            <consortium name="RefSeq"/>
        </authorList>
    </citation>
    <scope>IDENTIFICATION</scope>
    <source>
        <tissue evidence="8">Etiolated seedlings</tissue>
    </source>
</reference>
<dbReference type="PROSITE" id="PS00973">
    <property type="entry name" value="USP_2"/>
    <property type="match status" value="1"/>
</dbReference>
<evidence type="ECO:0000259" key="6">
    <source>
        <dbReference type="PROSITE" id="PS51283"/>
    </source>
</evidence>
<dbReference type="AlphaFoldDB" id="A0A1S2XRD2"/>
<keyword evidence="3 8" id="KW-0378">Hydrolase</keyword>
<keyword evidence="3" id="KW-0645">Protease</keyword>
<dbReference type="PROSITE" id="PS51283">
    <property type="entry name" value="DUSP"/>
    <property type="match status" value="1"/>
</dbReference>
<dbReference type="Proteomes" id="UP000087171">
    <property type="component" value="Chromosome Ca3"/>
</dbReference>
<dbReference type="RefSeq" id="XP_004493330.1">
    <property type="nucleotide sequence ID" value="XM_004493273.3"/>
</dbReference>
<name>A0A1S2XRD2_CICAR</name>
<dbReference type="KEGG" id="cam:101504034"/>
<dbReference type="PANTHER" id="PTHR21646">
    <property type="entry name" value="UBIQUITIN CARBOXYL-TERMINAL HYDROLASE"/>
    <property type="match status" value="1"/>
</dbReference>
<dbReference type="SMART" id="SM00695">
    <property type="entry name" value="DUSP"/>
    <property type="match status" value="1"/>
</dbReference>
<dbReference type="InterPro" id="IPR018200">
    <property type="entry name" value="USP_CS"/>
</dbReference>
<dbReference type="InterPro" id="IPR001394">
    <property type="entry name" value="Peptidase_C19_UCH"/>
</dbReference>
<dbReference type="InterPro" id="IPR050185">
    <property type="entry name" value="Ub_carboxyl-term_hydrolase"/>
</dbReference>
<evidence type="ECO:0000313" key="8">
    <source>
        <dbReference type="RefSeq" id="XP_004493330.1"/>
    </source>
</evidence>
<evidence type="ECO:0000256" key="2">
    <source>
        <dbReference type="ARBA" id="ARBA00037450"/>
    </source>
</evidence>
<dbReference type="InterPro" id="IPR029071">
    <property type="entry name" value="Ubiquitin-like_domsf"/>
</dbReference>
<dbReference type="GeneID" id="101504034"/>
<evidence type="ECO:0000256" key="4">
    <source>
        <dbReference type="SAM" id="MobiDB-lite"/>
    </source>
</evidence>
<dbReference type="CDD" id="cd02674">
    <property type="entry name" value="Peptidase_C19R"/>
    <property type="match status" value="1"/>
</dbReference>
<dbReference type="SUPFAM" id="SSF54236">
    <property type="entry name" value="Ubiquitin-like"/>
    <property type="match status" value="1"/>
</dbReference>
<comment type="similarity">
    <text evidence="1 3">Belongs to the peptidase C19 family.</text>
</comment>
<feature type="domain" description="DUSP" evidence="6">
    <location>
        <begin position="15"/>
        <end position="145"/>
    </location>
</feature>
<dbReference type="eggNOG" id="KOG1870">
    <property type="taxonomic scope" value="Eukaryota"/>
</dbReference>
<evidence type="ECO:0000259" key="5">
    <source>
        <dbReference type="PROSITE" id="PS50235"/>
    </source>
</evidence>
<dbReference type="STRING" id="3827.A0A1S2XRD2"/>
<evidence type="ECO:0000313" key="7">
    <source>
        <dbReference type="Proteomes" id="UP000087171"/>
    </source>
</evidence>
<keyword evidence="3" id="KW-0833">Ubl conjugation pathway</keyword>
<dbReference type="Gene3D" id="3.10.20.90">
    <property type="entry name" value="Phosphatidylinositol 3-kinase Catalytic Subunit, Chain A, domain 1"/>
    <property type="match status" value="1"/>
</dbReference>
<dbReference type="SUPFAM" id="SSF54001">
    <property type="entry name" value="Cysteine proteinases"/>
    <property type="match status" value="1"/>
</dbReference>
<protein>
    <recommendedName>
        <fullName evidence="3">Ubiquitin carboxyl-terminal hydrolase</fullName>
        <ecNumber evidence="3">3.4.19.12</ecNumber>
    </recommendedName>
</protein>
<dbReference type="OrthoDB" id="292964at2759"/>
<accession>A0A1S2XRD2</accession>
<dbReference type="Pfam" id="PF00443">
    <property type="entry name" value="UCH"/>
    <property type="match status" value="1"/>
</dbReference>
<comment type="function">
    <text evidence="2 3">Recognizes and hydrolyzes the peptide bond at the C-terminal Gly of ubiquitin. Involved in the processing of poly-ubiquitin precursors as well as that of ubiquitinated proteins.</text>
</comment>
<dbReference type="SUPFAM" id="SSF143791">
    <property type="entry name" value="DUSP-like"/>
    <property type="match status" value="1"/>
</dbReference>
<feature type="compositionally biased region" description="Polar residues" evidence="4">
    <location>
        <begin position="284"/>
        <end position="297"/>
    </location>
</feature>
<evidence type="ECO:0000256" key="3">
    <source>
        <dbReference type="RuleBase" id="RU366025"/>
    </source>
</evidence>
<dbReference type="Pfam" id="PF25242">
    <property type="entry name" value="Ubiquitin_UBP8"/>
    <property type="match status" value="1"/>
</dbReference>
<dbReference type="Gene3D" id="3.90.70.10">
    <property type="entry name" value="Cysteine proteinases"/>
    <property type="match status" value="2"/>
</dbReference>
<sequence>MAAEVSMCCTSTSHLTPDEERIMIRDIALASQANTKEGDTFFMITQRWWQHWIEYVNQDHTNPSYDGSSFPEHCDLSSSSALKRPAGIDNYDLIDNTGSEDSSAVGIEIHDTLLEGRDYVLLPQEVWNQLFTWYGGGPTLARKVISSGLSQTEFAVEVYPLRLQLLVLPKNDRSTIRISKKETIGQLHLKACEIFDLHLDQVRIWDYYGHRKHALMNDMDKTLDDVNLQMDQDILVEVINNTNSASSAQENGSAQREANPVLVESSKSSLSGACGLSASKGASRGNNNELSSSQKLNSPVRDLENPYGTIGVTTRGSFGGLTGLLNLGNTCFMNSAIQCLVHTPEFARYFREDYHREINWQNPLGMVGELALAFGELLRKLWAPGRTPIAPRPFKSKLARFAPQFSGHNQHDSQELLAFLLDGLHEDLNRVKHKPYIKSRDADGRPDEEVADEYWANHIARNDSIIVDVCQGQYKSTLVCPVCNKVSVTFDPFMYLSLPLQSTTSRTMTVTVFSCDGTTLPSPCTVTVTKQGRCRDLIQALSNACSLKPNEKLLLVEIRNHLIHRFFEDPLLLLSSIKDDDRLAAYKIPKIDKNTKYLQLIHRRREQSSDSQTISGWKPYGTPIVSLISSDDTITRGDIQVIVNRILSPLLLKGGNAQHAASAETSNLNLASNSINKDDSVSKAKHLPTLPLLLVDDNNACIDLSMGEEKVVKLSPSSATVLVYIDWSQKLLEKYDTHPLETLPEVLKCGPVTKKARIEPLSLYTCLEAFLREEPLVPEDMWYCPKCKERRQASKKLDLWRLPEVLVIHLKRFSYSRSMKHKLETFVNFPIHDFDLTNYIANKNNPRRQLYELYALTNHYGSMGSGHYTAHIKIIEENRWYNFDDSHISLISEDEVNTAAAYVLFYRRVKTDDAVVSNGA</sequence>
<comment type="catalytic activity">
    <reaction evidence="3">
        <text>Thiol-dependent hydrolysis of ester, thioester, amide, peptide and isopeptide bonds formed by the C-terminal Gly of ubiquitin (a 76-residue protein attached to proteins as an intracellular targeting signal).</text>
        <dbReference type="EC" id="3.4.19.12"/>
    </reaction>
</comment>
<gene>
    <name evidence="8" type="primary">LOC101504034</name>
</gene>
<dbReference type="GO" id="GO:0016579">
    <property type="term" value="P:protein deubiquitination"/>
    <property type="evidence" value="ECO:0007669"/>
    <property type="project" value="InterPro"/>
</dbReference>